<name>A0AAU9VVD8_9CNID</name>
<evidence type="ECO:0000256" key="1">
    <source>
        <dbReference type="ARBA" id="ARBA00023172"/>
    </source>
</evidence>
<accession>A0AAU9VVD8</accession>
<dbReference type="InterPro" id="IPR013762">
    <property type="entry name" value="Integrase-like_cat_sf"/>
</dbReference>
<protein>
    <submittedName>
        <fullName evidence="2">Uncharacterized protein</fullName>
    </submittedName>
</protein>
<dbReference type="EMBL" id="CALNXJ010000003">
    <property type="protein sequence ID" value="CAH3035478.1"/>
    <property type="molecule type" value="Genomic_DNA"/>
</dbReference>
<gene>
    <name evidence="2" type="ORF">PMEA_00017360</name>
</gene>
<dbReference type="SUPFAM" id="SSF56349">
    <property type="entry name" value="DNA breaking-rejoining enzymes"/>
    <property type="match status" value="1"/>
</dbReference>
<sequence length="628" mass="71369">KNAQYPTVIRLLFICQGICKKCMIGQNIKLVLQYCGLIYVRNIPFQLQRVQLLAIGKGKQMLMSMGKRGATRITTKKRCCPMVGCSAVVKRLPAHLQTVHGFSPKSSKYKALLSKALPQPKRPYSSPDPEVLVMLANWLQSPDGGKKDEKTAKQHVRVMSLFDCSLLNDKFVKYAEQKYVPQTIKSYFMSLRHFYSYVLAEKPVIDATTELVTQMIEKVKRWSSSYKRSSQKRKWEKMEEDRVELVTPEKIQQFERSQTGRDAVILLGKLSGAHSIEITQSHYTLLRDFLLVQISIDNANRAGVLFIMNVMKHKTFHVHGPAQVILTSNLQNWISIFIKQVRSKLPYITAEKEQPLFPSWNGKKLESGQISKAIQSVWKKAGIAGPIHSTLFRKGAVTVKTCVKASQQLHTVMRVNSQKDGVEENTCSREELEPGEQEACVQEADSVSKAGSPSRVPWSSVAVDEIRRLFHEEIQGKSLSLKSVKEKIAGSEILKNEDPKRVYDRVRAEWRFPGSDDNTNPSLPTETEEMKDRVDRMFRKDAPSEDVTSNSDIVPPTSISSKAKALFTEDHVRTLHRLFNDMLGNVPISRNEILKRLSADVEGKEILAVLSLTQVINRIKYERRQKKK</sequence>
<dbReference type="InterPro" id="IPR011010">
    <property type="entry name" value="DNA_brk_join_enz"/>
</dbReference>
<evidence type="ECO:0000313" key="3">
    <source>
        <dbReference type="Proteomes" id="UP001159428"/>
    </source>
</evidence>
<proteinExistence type="predicted"/>
<dbReference type="Proteomes" id="UP001159428">
    <property type="component" value="Unassembled WGS sequence"/>
</dbReference>
<reference evidence="2 3" key="1">
    <citation type="submission" date="2022-05" db="EMBL/GenBank/DDBJ databases">
        <authorList>
            <consortium name="Genoscope - CEA"/>
            <person name="William W."/>
        </authorList>
    </citation>
    <scope>NUCLEOTIDE SEQUENCE [LARGE SCALE GENOMIC DNA]</scope>
</reference>
<comment type="caution">
    <text evidence="2">The sequence shown here is derived from an EMBL/GenBank/DDBJ whole genome shotgun (WGS) entry which is preliminary data.</text>
</comment>
<dbReference type="GO" id="GO:0003677">
    <property type="term" value="F:DNA binding"/>
    <property type="evidence" value="ECO:0007669"/>
    <property type="project" value="InterPro"/>
</dbReference>
<dbReference type="Gene3D" id="1.10.443.10">
    <property type="entry name" value="Intergrase catalytic core"/>
    <property type="match status" value="1"/>
</dbReference>
<keyword evidence="3" id="KW-1185">Reference proteome</keyword>
<dbReference type="GO" id="GO:0015074">
    <property type="term" value="P:DNA integration"/>
    <property type="evidence" value="ECO:0007669"/>
    <property type="project" value="InterPro"/>
</dbReference>
<dbReference type="GO" id="GO:0006310">
    <property type="term" value="P:DNA recombination"/>
    <property type="evidence" value="ECO:0007669"/>
    <property type="project" value="UniProtKB-KW"/>
</dbReference>
<dbReference type="AlphaFoldDB" id="A0AAU9VVD8"/>
<feature type="non-terminal residue" evidence="2">
    <location>
        <position position="628"/>
    </location>
</feature>
<feature type="non-terminal residue" evidence="2">
    <location>
        <position position="1"/>
    </location>
</feature>
<keyword evidence="1" id="KW-0233">DNA recombination</keyword>
<evidence type="ECO:0000313" key="2">
    <source>
        <dbReference type="EMBL" id="CAH3035478.1"/>
    </source>
</evidence>
<organism evidence="2 3">
    <name type="scientific">Pocillopora meandrina</name>
    <dbReference type="NCBI Taxonomy" id="46732"/>
    <lineage>
        <taxon>Eukaryota</taxon>
        <taxon>Metazoa</taxon>
        <taxon>Cnidaria</taxon>
        <taxon>Anthozoa</taxon>
        <taxon>Hexacorallia</taxon>
        <taxon>Scleractinia</taxon>
        <taxon>Astrocoeniina</taxon>
        <taxon>Pocilloporidae</taxon>
        <taxon>Pocillopora</taxon>
    </lineage>
</organism>